<keyword evidence="6" id="KW-1185">Reference proteome</keyword>
<evidence type="ECO:0000313" key="5">
    <source>
        <dbReference type="EMBL" id="MVA95864.1"/>
    </source>
</evidence>
<dbReference type="EMBL" id="WPHG01000001">
    <property type="protein sequence ID" value="MVA95864.1"/>
    <property type="molecule type" value="Genomic_DNA"/>
</dbReference>
<keyword evidence="3" id="KW-0443">Lipid metabolism</keyword>
<evidence type="ECO:0000313" key="6">
    <source>
        <dbReference type="Proteomes" id="UP000463224"/>
    </source>
</evidence>
<dbReference type="Proteomes" id="UP000463224">
    <property type="component" value="Unassembled WGS sequence"/>
</dbReference>
<dbReference type="GO" id="GO:0016020">
    <property type="term" value="C:membrane"/>
    <property type="evidence" value="ECO:0007669"/>
    <property type="project" value="TreeGrafter"/>
</dbReference>
<dbReference type="InterPro" id="IPR000873">
    <property type="entry name" value="AMP-dep_synth/lig_dom"/>
</dbReference>
<proteinExistence type="predicted"/>
<dbReference type="GO" id="GO:0004467">
    <property type="term" value="F:long-chain fatty acid-CoA ligase activity"/>
    <property type="evidence" value="ECO:0007669"/>
    <property type="project" value="TreeGrafter"/>
</dbReference>
<comment type="caution">
    <text evidence="5">The sequence shown here is derived from an EMBL/GenBank/DDBJ whole genome shotgun (WGS) entry which is preliminary data.</text>
</comment>
<dbReference type="CDD" id="cd05907">
    <property type="entry name" value="VL_LC_FACS_like"/>
    <property type="match status" value="1"/>
</dbReference>
<dbReference type="Gene3D" id="3.40.50.12780">
    <property type="entry name" value="N-terminal domain of ligase-like"/>
    <property type="match status" value="1"/>
</dbReference>
<evidence type="ECO:0000256" key="1">
    <source>
        <dbReference type="ARBA" id="ARBA00022598"/>
    </source>
</evidence>
<accession>A0A844QB38</accession>
<dbReference type="InterPro" id="IPR020845">
    <property type="entry name" value="AMP-binding_CS"/>
</dbReference>
<dbReference type="InterPro" id="IPR042099">
    <property type="entry name" value="ANL_N_sf"/>
</dbReference>
<evidence type="ECO:0000259" key="4">
    <source>
        <dbReference type="Pfam" id="PF00501"/>
    </source>
</evidence>
<organism evidence="5 6">
    <name type="scientific">Nitratireductor arenosus</name>
    <dbReference type="NCBI Taxonomy" id="2682096"/>
    <lineage>
        <taxon>Bacteria</taxon>
        <taxon>Pseudomonadati</taxon>
        <taxon>Pseudomonadota</taxon>
        <taxon>Alphaproteobacteria</taxon>
        <taxon>Hyphomicrobiales</taxon>
        <taxon>Phyllobacteriaceae</taxon>
        <taxon>Nitratireductor</taxon>
    </lineage>
</organism>
<dbReference type="PANTHER" id="PTHR43272">
    <property type="entry name" value="LONG-CHAIN-FATTY-ACID--COA LIGASE"/>
    <property type="match status" value="1"/>
</dbReference>
<reference evidence="5 6" key="1">
    <citation type="submission" date="2019-12" db="EMBL/GenBank/DDBJ databases">
        <title>Nitratireductor arenosus sp. nov., Isolated from sea sand, Jeju island, South Korea.</title>
        <authorList>
            <person name="Kim W."/>
        </authorList>
    </citation>
    <scope>NUCLEOTIDE SEQUENCE [LARGE SCALE GENOMIC DNA]</scope>
    <source>
        <strain evidence="5 6">CAU 1489</strain>
    </source>
</reference>
<dbReference type="Pfam" id="PF23562">
    <property type="entry name" value="AMP-binding_C_3"/>
    <property type="match status" value="1"/>
</dbReference>
<evidence type="ECO:0000256" key="3">
    <source>
        <dbReference type="ARBA" id="ARBA00023098"/>
    </source>
</evidence>
<dbReference type="PROSITE" id="PS00455">
    <property type="entry name" value="AMP_BINDING"/>
    <property type="match status" value="1"/>
</dbReference>
<sequence length="636" mass="70905">MTIAEKLPPQQTVHGHSFNADLSRGPYVFDGCDTLVKLFRHRCQELGGRVAHREKQFGIWLSYTWEDFYEHARLIGLGLLALGLKRGEVVSILSEDNKEWIYTDLAVQSVGGIASGVYTTDSAKQLQYLVNDSDSRFLFVENDEQLDKYLSVKDGMPGLAKVIVYDADGLHGFSDDRVIFLDELYRLGRDFLKRNPQRFEEEIAGSKPDDTAILVYTSGTTGPPKGAMISHENIIVSIAGAVLTLPVDETDEQVCFLPLCHILERLISVFTPIGLRSTVNFAESPETVFDNLREVSPHVFTAVPRVWEKVYSRITIMANEATPLGKWAFRRALAAGMARAEALENGKTVPAATRMSYAIWDFLVLKNLRRMLGFDRLRRGTTGAAPISPALLKWYRAVGITVLEGYGMTESAGVISVNLIEDNKTGTVGQPVPGGELRISPEGEIQYRGANVFKGYWNKPDKTAETVTKDGWLKTGDVGRLDNQGFLTITGRVKDIIITAGGKNITPAEVENRLKFSPFIADAVIIGDKRKYLTSLIMIDQENVEKFAQDRRVPFNDFKSLCAAQEVRDLIAGIVAETNAEFARVEQIKDFRLIDVLLTAEDEELTATMKLKRSFVEQKHKKLIDDMYGQPGHAKT</sequence>
<protein>
    <submittedName>
        <fullName evidence="5">AMP-binding protein</fullName>
    </submittedName>
</protein>
<keyword evidence="2" id="KW-0276">Fatty acid metabolism</keyword>
<gene>
    <name evidence="5" type="ORF">GN330_01170</name>
</gene>
<dbReference type="PANTHER" id="PTHR43272:SF32">
    <property type="entry name" value="AMP-DEPENDENT SYNTHETASE_LIGASE DOMAIN-CONTAINING PROTEIN"/>
    <property type="match status" value="1"/>
</dbReference>
<dbReference type="RefSeq" id="WP_156710738.1">
    <property type="nucleotide sequence ID" value="NZ_WPHG01000001.1"/>
</dbReference>
<dbReference type="AlphaFoldDB" id="A0A844QB38"/>
<keyword evidence="1" id="KW-0436">Ligase</keyword>
<evidence type="ECO:0000256" key="2">
    <source>
        <dbReference type="ARBA" id="ARBA00022832"/>
    </source>
</evidence>
<name>A0A844QB38_9HYPH</name>
<dbReference type="SUPFAM" id="SSF56801">
    <property type="entry name" value="Acetyl-CoA synthetase-like"/>
    <property type="match status" value="1"/>
</dbReference>
<dbReference type="Pfam" id="PF00501">
    <property type="entry name" value="AMP-binding"/>
    <property type="match status" value="1"/>
</dbReference>
<feature type="domain" description="AMP-dependent synthetase/ligase" evidence="4">
    <location>
        <begin position="39"/>
        <end position="457"/>
    </location>
</feature>